<evidence type="ECO:0000256" key="1">
    <source>
        <dbReference type="ARBA" id="ARBA00004496"/>
    </source>
</evidence>
<dbReference type="GO" id="GO:0016491">
    <property type="term" value="F:oxidoreductase activity"/>
    <property type="evidence" value="ECO:0007669"/>
    <property type="project" value="UniProtKB-KW"/>
</dbReference>
<evidence type="ECO:0000259" key="4">
    <source>
        <dbReference type="Pfam" id="PF00881"/>
    </source>
</evidence>
<evidence type="ECO:0000256" key="3">
    <source>
        <dbReference type="ARBA" id="ARBA00023002"/>
    </source>
</evidence>
<dbReference type="AlphaFoldDB" id="A0A6G8S4J7"/>
<evidence type="ECO:0000313" key="6">
    <source>
        <dbReference type="Proteomes" id="UP000501939"/>
    </source>
</evidence>
<dbReference type="Proteomes" id="UP000501939">
    <property type="component" value="Chromosome"/>
</dbReference>
<comment type="subcellular location">
    <subcellularLocation>
        <location evidence="1">Cytoplasm</location>
    </subcellularLocation>
</comment>
<feature type="domain" description="Nitroreductase" evidence="4">
    <location>
        <begin position="9"/>
        <end position="178"/>
    </location>
</feature>
<name>A0A6G8S4J7_9GAMM</name>
<dbReference type="CDD" id="cd02140">
    <property type="entry name" value="Frm2-like"/>
    <property type="match status" value="1"/>
</dbReference>
<sequence>MSNQFLDLINKRRTIYAIGKNVEHTPEQLTDLIQDAIKQSPSSFNSQSSRAVILFNAEHEKFWGFVKNKLKSYAKDEAAAAKTDAKMDSFAAGVGTVLFFEDMDVIQGLQEKFPSYAENFPIWAEHSTAIAQFAVWTALHTDGVGASLQHYNPIVDEQVHAEWDVPASWKLRAQLVFGSVEGGPNEKGYMDDAARFKVFK</sequence>
<organism evidence="5 6">
    <name type="scientific">Acinetobacter lanii</name>
    <dbReference type="NCBI Taxonomy" id="2715163"/>
    <lineage>
        <taxon>Bacteria</taxon>
        <taxon>Pseudomonadati</taxon>
        <taxon>Pseudomonadota</taxon>
        <taxon>Gammaproteobacteria</taxon>
        <taxon>Moraxellales</taxon>
        <taxon>Moraxellaceae</taxon>
        <taxon>Acinetobacter</taxon>
    </lineage>
</organism>
<accession>A0A6G8S4J7</accession>
<dbReference type="Pfam" id="PF00881">
    <property type="entry name" value="Nitroreductase"/>
    <property type="match status" value="1"/>
</dbReference>
<keyword evidence="3" id="KW-0560">Oxidoreductase</keyword>
<dbReference type="FunFam" id="3.40.109.10:FF:000001">
    <property type="entry name" value="Nitroreductase family"/>
    <property type="match status" value="1"/>
</dbReference>
<keyword evidence="2" id="KW-0963">Cytoplasm</keyword>
<dbReference type="InterPro" id="IPR029479">
    <property type="entry name" value="Nitroreductase"/>
</dbReference>
<dbReference type="RefSeq" id="WP_166324049.1">
    <property type="nucleotide sequence ID" value="NZ_CP049916.1"/>
</dbReference>
<dbReference type="GO" id="GO:0034599">
    <property type="term" value="P:cellular response to oxidative stress"/>
    <property type="evidence" value="ECO:0007669"/>
    <property type="project" value="InterPro"/>
</dbReference>
<dbReference type="KEGG" id="alj:G8D99_07615"/>
<gene>
    <name evidence="5" type="ORF">G8D99_07615</name>
</gene>
<dbReference type="InterPro" id="IPR000415">
    <property type="entry name" value="Nitroreductase-like"/>
</dbReference>
<dbReference type="PANTHER" id="PTHR43035:SF1">
    <property type="entry name" value="FATTY ACID REPRESSION MUTANT PROTEIN 2-RELATED"/>
    <property type="match status" value="1"/>
</dbReference>
<protein>
    <submittedName>
        <fullName evidence="5">Nitroreductase family protein</fullName>
    </submittedName>
</protein>
<dbReference type="SUPFAM" id="SSF55469">
    <property type="entry name" value="FMN-dependent nitroreductase-like"/>
    <property type="match status" value="1"/>
</dbReference>
<dbReference type="Gene3D" id="3.40.109.10">
    <property type="entry name" value="NADH Oxidase"/>
    <property type="match status" value="1"/>
</dbReference>
<dbReference type="InterPro" id="IPR033877">
    <property type="entry name" value="Frm2/Hbn1"/>
</dbReference>
<dbReference type="PANTHER" id="PTHR43035">
    <property type="entry name" value="FATTY ACID REPRESSION MUTANT PROTEIN 2-RELATED"/>
    <property type="match status" value="1"/>
</dbReference>
<evidence type="ECO:0000256" key="2">
    <source>
        <dbReference type="ARBA" id="ARBA00022490"/>
    </source>
</evidence>
<evidence type="ECO:0000313" key="5">
    <source>
        <dbReference type="EMBL" id="QIO08893.1"/>
    </source>
</evidence>
<reference evidence="5 6" key="1">
    <citation type="submission" date="2020-03" db="EMBL/GenBank/DDBJ databases">
        <authorList>
            <person name="Zhu W."/>
        </authorList>
    </citation>
    <scope>NUCLEOTIDE SEQUENCE [LARGE SCALE GENOMIC DNA]</scope>
    <source>
        <strain evidence="5 6">185</strain>
    </source>
</reference>
<dbReference type="EMBL" id="CP049916">
    <property type="protein sequence ID" value="QIO08893.1"/>
    <property type="molecule type" value="Genomic_DNA"/>
</dbReference>
<dbReference type="GO" id="GO:0005737">
    <property type="term" value="C:cytoplasm"/>
    <property type="evidence" value="ECO:0007669"/>
    <property type="project" value="UniProtKB-SubCell"/>
</dbReference>
<keyword evidence="6" id="KW-1185">Reference proteome</keyword>
<proteinExistence type="predicted"/>